<gene>
    <name evidence="1" type="ORF">OESDEN_00215</name>
</gene>
<dbReference type="GO" id="GO:0046872">
    <property type="term" value="F:metal ion binding"/>
    <property type="evidence" value="ECO:0007669"/>
    <property type="project" value="InterPro"/>
</dbReference>
<dbReference type="Proteomes" id="UP000053660">
    <property type="component" value="Unassembled WGS sequence"/>
</dbReference>
<accession>A0A0B1TRB8</accession>
<name>A0A0B1TRB8_OESDE</name>
<organism evidence="1 2">
    <name type="scientific">Oesophagostomum dentatum</name>
    <name type="common">Nodular worm</name>
    <dbReference type="NCBI Taxonomy" id="61180"/>
    <lineage>
        <taxon>Eukaryota</taxon>
        <taxon>Metazoa</taxon>
        <taxon>Ecdysozoa</taxon>
        <taxon>Nematoda</taxon>
        <taxon>Chromadorea</taxon>
        <taxon>Rhabditida</taxon>
        <taxon>Rhabditina</taxon>
        <taxon>Rhabditomorpha</taxon>
        <taxon>Strongyloidea</taxon>
        <taxon>Strongylidae</taxon>
        <taxon>Oesophagostomum</taxon>
    </lineage>
</organism>
<keyword evidence="2" id="KW-1185">Reference proteome</keyword>
<dbReference type="SUPFAM" id="SSF140959">
    <property type="entry name" value="Indolic compounds 2,3-dioxygenase-like"/>
    <property type="match status" value="1"/>
</dbReference>
<dbReference type="GO" id="GO:0019441">
    <property type="term" value="P:L-tryptophan catabolic process to kynurenine"/>
    <property type="evidence" value="ECO:0007669"/>
    <property type="project" value="InterPro"/>
</dbReference>
<protein>
    <submittedName>
        <fullName evidence="1">Uncharacterized protein</fullName>
    </submittedName>
</protein>
<dbReference type="Gene3D" id="1.20.58.480">
    <property type="match status" value="1"/>
</dbReference>
<dbReference type="GO" id="GO:0016702">
    <property type="term" value="F:oxidoreductase activity, acting on single donors with incorporation of molecular oxygen, incorporation of two atoms of oxygen"/>
    <property type="evidence" value="ECO:0007669"/>
    <property type="project" value="UniProtKB-ARBA"/>
</dbReference>
<dbReference type="OrthoDB" id="10262710at2759"/>
<dbReference type="InterPro" id="IPR037217">
    <property type="entry name" value="Trp/Indoleamine_2_3_dOase-like"/>
</dbReference>
<reference evidence="1 2" key="1">
    <citation type="submission" date="2014-03" db="EMBL/GenBank/DDBJ databases">
        <title>Draft genome of the hookworm Oesophagostomum dentatum.</title>
        <authorList>
            <person name="Mitreva M."/>
        </authorList>
    </citation>
    <scope>NUCLEOTIDE SEQUENCE [LARGE SCALE GENOMIC DNA]</scope>
    <source>
        <strain evidence="1 2">OD-Hann</strain>
    </source>
</reference>
<evidence type="ECO:0000313" key="1">
    <source>
        <dbReference type="EMBL" id="KHJ99814.1"/>
    </source>
</evidence>
<sequence length="75" mass="8937">MPREHRELLQWVETSTPVVNSVEGRHEALEALKRFRSLHLNIVGRAIYSHADTKPILYDRYWWNTIYAILEKCKS</sequence>
<proteinExistence type="predicted"/>
<dbReference type="EMBL" id="KN549204">
    <property type="protein sequence ID" value="KHJ99814.1"/>
    <property type="molecule type" value="Genomic_DNA"/>
</dbReference>
<evidence type="ECO:0000313" key="2">
    <source>
        <dbReference type="Proteomes" id="UP000053660"/>
    </source>
</evidence>
<dbReference type="AlphaFoldDB" id="A0A0B1TRB8"/>
<dbReference type="GO" id="GO:0020037">
    <property type="term" value="F:heme binding"/>
    <property type="evidence" value="ECO:0007669"/>
    <property type="project" value="InterPro"/>
</dbReference>